<dbReference type="GO" id="GO:0008270">
    <property type="term" value="F:zinc ion binding"/>
    <property type="evidence" value="ECO:0007669"/>
    <property type="project" value="UniProtKB-UniRule"/>
</dbReference>
<dbReference type="SUPFAM" id="SSF144232">
    <property type="entry name" value="HIT/MYND zinc finger-like"/>
    <property type="match status" value="1"/>
</dbReference>
<name>A0A5B0LYZ3_PUCGR</name>
<organism evidence="4 5">
    <name type="scientific">Puccinia graminis f. sp. tritici</name>
    <dbReference type="NCBI Taxonomy" id="56615"/>
    <lineage>
        <taxon>Eukaryota</taxon>
        <taxon>Fungi</taxon>
        <taxon>Dikarya</taxon>
        <taxon>Basidiomycota</taxon>
        <taxon>Pucciniomycotina</taxon>
        <taxon>Pucciniomycetes</taxon>
        <taxon>Pucciniales</taxon>
        <taxon>Pucciniaceae</taxon>
        <taxon>Puccinia</taxon>
    </lineage>
</organism>
<comment type="caution">
    <text evidence="4">The sequence shown here is derived from an EMBL/GenBank/DDBJ whole genome shotgun (WGS) entry which is preliminary data.</text>
</comment>
<dbReference type="InterPro" id="IPR007529">
    <property type="entry name" value="Znf_HIT"/>
</dbReference>
<dbReference type="Gene3D" id="3.30.60.190">
    <property type="match status" value="1"/>
</dbReference>
<gene>
    <name evidence="4" type="ORF">PGT21_031529</name>
</gene>
<evidence type="ECO:0000313" key="4">
    <source>
        <dbReference type="EMBL" id="KAA1069685.1"/>
    </source>
</evidence>
<sequence length="451" mass="51798">MFGRESFPRRRKSKTIMDSPLLQPLRPAGKRRRRINQANQDTIRCFICQEKFAKYTCPSCNLRYCSVECFKSQSHSACSESFYKNALLEDFQLEDGSSNGRPQSSQATAMLDILRKIESGQPFSDEDEESADAGSVDLTEEQLNRLSKDELLGFLTQDQIEEFDRKVSTGELDPDFIQATINAQCEDPWWIERQTELPESNPPPPKIHLVQQSLLPALPDRLNPHLFYHLFSLTLGYVSLLRYYGLRSLCEAKDEDRAALPADLPHFFPILFQTELRLESIAECFGEYLKNLPRMEAESIRFLLQDLRSLFPVSPSKSKKNKLIIEMEASDQEEAAPSPRCALALSDLYHFLNTHHDWRNIHIKASRTSVLKKLLFFISFSMEPSRLERFRQEVDQEQDLLDSDLKADEHTQLLPNQPPFSNLLLSNNTHPSDLAPKPPKIIETSTTDETV</sequence>
<feature type="region of interest" description="Disordered" evidence="2">
    <location>
        <begin position="412"/>
        <end position="451"/>
    </location>
</feature>
<dbReference type="Proteomes" id="UP000324748">
    <property type="component" value="Unassembled WGS sequence"/>
</dbReference>
<feature type="region of interest" description="Disordered" evidence="2">
    <location>
        <begin position="1"/>
        <end position="34"/>
    </location>
</feature>
<reference evidence="4 5" key="1">
    <citation type="submission" date="2019-05" db="EMBL/GenBank/DDBJ databases">
        <title>Emergence of the Ug99 lineage of the wheat stem rust pathogen through somatic hybridization.</title>
        <authorList>
            <person name="Li F."/>
            <person name="Upadhyaya N.M."/>
            <person name="Sperschneider J."/>
            <person name="Matny O."/>
            <person name="Nguyen-Phuc H."/>
            <person name="Mago R."/>
            <person name="Raley C."/>
            <person name="Miller M.E."/>
            <person name="Silverstein K.A.T."/>
            <person name="Henningsen E."/>
            <person name="Hirsch C.D."/>
            <person name="Visser B."/>
            <person name="Pretorius Z.A."/>
            <person name="Steffenson B.J."/>
            <person name="Schwessinger B."/>
            <person name="Dodds P.N."/>
            <person name="Figueroa M."/>
        </authorList>
    </citation>
    <scope>NUCLEOTIDE SEQUENCE [LARGE SCALE GENOMIC DNA]</scope>
    <source>
        <strain evidence="4">21-0</strain>
    </source>
</reference>
<dbReference type="OrthoDB" id="18412at2759"/>
<keyword evidence="1" id="KW-0863">Zinc-finger</keyword>
<protein>
    <recommendedName>
        <fullName evidence="3">HIT-type domain-containing protein</fullName>
    </recommendedName>
</protein>
<dbReference type="EMBL" id="VSWC01000183">
    <property type="protein sequence ID" value="KAA1069685.1"/>
    <property type="molecule type" value="Genomic_DNA"/>
</dbReference>
<feature type="compositionally biased region" description="Polar residues" evidence="2">
    <location>
        <begin position="413"/>
        <end position="431"/>
    </location>
</feature>
<keyword evidence="1" id="KW-0862">Zinc</keyword>
<evidence type="ECO:0000256" key="2">
    <source>
        <dbReference type="SAM" id="MobiDB-lite"/>
    </source>
</evidence>
<feature type="domain" description="HIT-type" evidence="3">
    <location>
        <begin position="45"/>
        <end position="78"/>
    </location>
</feature>
<dbReference type="PANTHER" id="PTHR15555:SF0">
    <property type="entry name" value="ZINC FINGER HIT DOMAIN-CONTAINING PROTEIN 2"/>
    <property type="match status" value="1"/>
</dbReference>
<accession>A0A5B0LYZ3</accession>
<evidence type="ECO:0000259" key="3">
    <source>
        <dbReference type="PROSITE" id="PS51083"/>
    </source>
</evidence>
<dbReference type="InterPro" id="IPR039646">
    <property type="entry name" value="ZNHIT2"/>
</dbReference>
<evidence type="ECO:0000256" key="1">
    <source>
        <dbReference type="PROSITE-ProRule" id="PRU00453"/>
    </source>
</evidence>
<dbReference type="CDD" id="cd23024">
    <property type="entry name" value="zf-HIT_ZNHIT2-3"/>
    <property type="match status" value="1"/>
</dbReference>
<keyword evidence="1" id="KW-0479">Metal-binding</keyword>
<dbReference type="PROSITE" id="PS51083">
    <property type="entry name" value="ZF_HIT"/>
    <property type="match status" value="1"/>
</dbReference>
<dbReference type="AlphaFoldDB" id="A0A5B0LYZ3"/>
<dbReference type="PANTHER" id="PTHR15555">
    <property type="entry name" value="ZINC FINGER HIT DOMAIN CONTAINING PROTEIN 2 PROTEIN FON -RELATED"/>
    <property type="match status" value="1"/>
</dbReference>
<proteinExistence type="predicted"/>
<evidence type="ECO:0000313" key="5">
    <source>
        <dbReference type="Proteomes" id="UP000324748"/>
    </source>
</evidence>
<keyword evidence="5" id="KW-1185">Reference proteome</keyword>
<dbReference type="Pfam" id="PF04438">
    <property type="entry name" value="zf-HIT"/>
    <property type="match status" value="1"/>
</dbReference>